<evidence type="ECO:0000313" key="3">
    <source>
        <dbReference type="Proteomes" id="UP000037136"/>
    </source>
</evidence>
<keyword evidence="3" id="KW-1185">Reference proteome</keyword>
<gene>
    <name evidence="2" type="ORF">XA68_16487</name>
</gene>
<evidence type="ECO:0000256" key="1">
    <source>
        <dbReference type="SAM" id="MobiDB-lite"/>
    </source>
</evidence>
<protein>
    <submittedName>
        <fullName evidence="2">Uncharacterized protein</fullName>
    </submittedName>
</protein>
<accession>A0A2A9P4T7</accession>
<proteinExistence type="predicted"/>
<comment type="caution">
    <text evidence="2">The sequence shown here is derived from an EMBL/GenBank/DDBJ whole genome shotgun (WGS) entry which is preliminary data.</text>
</comment>
<sequence>MVSDPSPRGVDDDCLRHGLVSLSDAFRAIRLGHWHSAEIRSVVTPFANIRTGRGASNCVTTISSLPRSLIETIREHGADVSPTPLPDAEIPQGGHDGSRSVSLDGGQGRAARLGQNRFGFGMGVAVVTTIGSGTRSRCLSWVFTTPTTLFLIPPILRSRIL</sequence>
<organism evidence="2 3">
    <name type="scientific">Ophiocordyceps unilateralis</name>
    <name type="common">Zombie-ant fungus</name>
    <name type="synonym">Torrubia unilateralis</name>
    <dbReference type="NCBI Taxonomy" id="268505"/>
    <lineage>
        <taxon>Eukaryota</taxon>
        <taxon>Fungi</taxon>
        <taxon>Dikarya</taxon>
        <taxon>Ascomycota</taxon>
        <taxon>Pezizomycotina</taxon>
        <taxon>Sordariomycetes</taxon>
        <taxon>Hypocreomycetidae</taxon>
        <taxon>Hypocreales</taxon>
        <taxon>Ophiocordycipitaceae</taxon>
        <taxon>Ophiocordyceps</taxon>
    </lineage>
</organism>
<feature type="region of interest" description="Disordered" evidence="1">
    <location>
        <begin position="78"/>
        <end position="107"/>
    </location>
</feature>
<dbReference type="AlphaFoldDB" id="A0A2A9P4T7"/>
<reference evidence="2 3" key="2">
    <citation type="journal article" date="2017" name="Sci. Rep.">
        <title>Ant-infecting Ophiocordyceps genomes reveal a high diversity of potential behavioral manipulation genes and a possible major role for enterotoxins.</title>
        <authorList>
            <person name="de Bekker C."/>
            <person name="Ohm R.A."/>
            <person name="Evans H.C."/>
            <person name="Brachmann A."/>
            <person name="Hughes D.P."/>
        </authorList>
    </citation>
    <scope>NUCLEOTIDE SEQUENCE [LARGE SCALE GENOMIC DNA]</scope>
    <source>
        <strain evidence="2 3">SC16a</strain>
    </source>
</reference>
<name>A0A2A9P4T7_OPHUN</name>
<dbReference type="EMBL" id="LAZP02000577">
    <property type="protein sequence ID" value="PFH56449.1"/>
    <property type="molecule type" value="Genomic_DNA"/>
</dbReference>
<evidence type="ECO:0000313" key="2">
    <source>
        <dbReference type="EMBL" id="PFH56449.1"/>
    </source>
</evidence>
<dbReference type="Proteomes" id="UP000037136">
    <property type="component" value="Unassembled WGS sequence"/>
</dbReference>
<reference evidence="2 3" key="1">
    <citation type="journal article" date="2015" name="BMC Genomics">
        <title>Gene expression during zombie ant biting behavior reflects the complexity underlying fungal parasitic behavioral manipulation.</title>
        <authorList>
            <person name="de Bekker C."/>
            <person name="Ohm R.A."/>
            <person name="Loreto R.G."/>
            <person name="Sebastian A."/>
            <person name="Albert I."/>
            <person name="Merrow M."/>
            <person name="Brachmann A."/>
            <person name="Hughes D.P."/>
        </authorList>
    </citation>
    <scope>NUCLEOTIDE SEQUENCE [LARGE SCALE GENOMIC DNA]</scope>
    <source>
        <strain evidence="2 3">SC16a</strain>
    </source>
</reference>